<dbReference type="InterPro" id="IPR006549">
    <property type="entry name" value="HAD-SF_hydro_IIIA"/>
</dbReference>
<dbReference type="InterPro" id="IPR023214">
    <property type="entry name" value="HAD_sf"/>
</dbReference>
<feature type="binding site" evidence="10">
    <location>
        <position position="20"/>
    </location>
    <ligand>
        <name>Mg(2+)</name>
        <dbReference type="ChEBI" id="CHEBI:18420"/>
    </ligand>
</feature>
<comment type="cofactor">
    <cofactor evidence="10">
        <name>Zn(2+)</name>
        <dbReference type="ChEBI" id="CHEBI:29105"/>
    </cofactor>
</comment>
<feature type="binding site" evidence="10">
    <location>
        <position position="95"/>
    </location>
    <ligand>
        <name>Zn(2+)</name>
        <dbReference type="ChEBI" id="CHEBI:29105"/>
    </ligand>
</feature>
<dbReference type="PIRSF" id="PIRSF004682">
    <property type="entry name" value="GmhB"/>
    <property type="match status" value="1"/>
</dbReference>
<dbReference type="Gene3D" id="3.40.50.1000">
    <property type="entry name" value="HAD superfamily/HAD-like"/>
    <property type="match status" value="1"/>
</dbReference>
<keyword evidence="10" id="KW-0460">Magnesium</keyword>
<dbReference type="AlphaFoldDB" id="A0A5Q2FHI6"/>
<keyword evidence="2 7" id="KW-0963">Cytoplasm</keyword>
<organism evidence="11 12">
    <name type="scientific">Raineyella fluvialis</name>
    <dbReference type="NCBI Taxonomy" id="2662261"/>
    <lineage>
        <taxon>Bacteria</taxon>
        <taxon>Bacillati</taxon>
        <taxon>Actinomycetota</taxon>
        <taxon>Actinomycetes</taxon>
        <taxon>Propionibacteriales</taxon>
        <taxon>Propionibacteriaceae</taxon>
        <taxon>Raineyella</taxon>
    </lineage>
</organism>
<dbReference type="EMBL" id="CP045725">
    <property type="protein sequence ID" value="QGF24593.1"/>
    <property type="molecule type" value="Genomic_DNA"/>
</dbReference>
<comment type="cofactor">
    <cofactor evidence="10">
        <name>Mg(2+)</name>
        <dbReference type="ChEBI" id="CHEBI:18420"/>
    </cofactor>
</comment>
<dbReference type="EC" id="3.1.3.-" evidence="7"/>
<dbReference type="GO" id="GO:0005737">
    <property type="term" value="C:cytoplasm"/>
    <property type="evidence" value="ECO:0007669"/>
    <property type="project" value="UniProtKB-SubCell"/>
</dbReference>
<dbReference type="InterPro" id="IPR036412">
    <property type="entry name" value="HAD-like_sf"/>
</dbReference>
<keyword evidence="5 7" id="KW-0119">Carbohydrate metabolism</keyword>
<evidence type="ECO:0000256" key="4">
    <source>
        <dbReference type="ARBA" id="ARBA00022801"/>
    </source>
</evidence>
<dbReference type="Proteomes" id="UP000386847">
    <property type="component" value="Chromosome"/>
</dbReference>
<evidence type="ECO:0000256" key="9">
    <source>
        <dbReference type="PIRSR" id="PIRSR004682-3"/>
    </source>
</evidence>
<dbReference type="RefSeq" id="WP_153573122.1">
    <property type="nucleotide sequence ID" value="NZ_CP045725.1"/>
</dbReference>
<evidence type="ECO:0000313" key="11">
    <source>
        <dbReference type="EMBL" id="QGF24593.1"/>
    </source>
</evidence>
<feature type="active site" description="Nucleophile" evidence="8">
    <location>
        <position position="18"/>
    </location>
</feature>
<evidence type="ECO:0000256" key="1">
    <source>
        <dbReference type="ARBA" id="ARBA00004496"/>
    </source>
</evidence>
<keyword evidence="10" id="KW-0862">Zinc</keyword>
<evidence type="ECO:0000256" key="2">
    <source>
        <dbReference type="ARBA" id="ARBA00022490"/>
    </source>
</evidence>
<dbReference type="InterPro" id="IPR006543">
    <property type="entry name" value="Histidinol-phos"/>
</dbReference>
<feature type="binding site" evidence="10">
    <location>
        <position position="97"/>
    </location>
    <ligand>
        <name>Zn(2+)</name>
        <dbReference type="ChEBI" id="CHEBI:29105"/>
    </ligand>
</feature>
<evidence type="ECO:0000256" key="6">
    <source>
        <dbReference type="ARBA" id="ARBA00031828"/>
    </source>
</evidence>
<evidence type="ECO:0000256" key="5">
    <source>
        <dbReference type="ARBA" id="ARBA00023277"/>
    </source>
</evidence>
<dbReference type="GO" id="GO:0005975">
    <property type="term" value="P:carbohydrate metabolic process"/>
    <property type="evidence" value="ECO:0007669"/>
    <property type="project" value="InterPro"/>
</dbReference>
<keyword evidence="3 10" id="KW-0479">Metal-binding</keyword>
<dbReference type="InterPro" id="IPR004446">
    <property type="entry name" value="Heptose_bisP_phosphatase"/>
</dbReference>
<evidence type="ECO:0000256" key="7">
    <source>
        <dbReference type="PIRNR" id="PIRNR004682"/>
    </source>
</evidence>
<dbReference type="KEGG" id="rain:Rai3103_14210"/>
<feature type="binding site" evidence="10">
    <location>
        <position position="103"/>
    </location>
    <ligand>
        <name>Zn(2+)</name>
        <dbReference type="ChEBI" id="CHEBI:29105"/>
    </ligand>
</feature>
<comment type="similarity">
    <text evidence="7">Belongs to the gmhB family.</text>
</comment>
<feature type="site" description="Stabilizes the phosphoryl group" evidence="9">
    <location>
        <position position="60"/>
    </location>
</feature>
<feature type="active site" description="Proton donor" evidence="8">
    <location>
        <position position="20"/>
    </location>
</feature>
<dbReference type="GO" id="GO:0046872">
    <property type="term" value="F:metal ion binding"/>
    <property type="evidence" value="ECO:0007669"/>
    <property type="project" value="UniProtKB-KW"/>
</dbReference>
<dbReference type="NCBIfam" id="TIGR01662">
    <property type="entry name" value="HAD-SF-IIIA"/>
    <property type="match status" value="1"/>
</dbReference>
<evidence type="ECO:0000256" key="10">
    <source>
        <dbReference type="PIRSR" id="PIRSR004682-4"/>
    </source>
</evidence>
<proteinExistence type="inferred from homology"/>
<dbReference type="PANTHER" id="PTHR42891">
    <property type="entry name" value="D-GLYCERO-BETA-D-MANNO-HEPTOSE-1,7-BISPHOSPHATE 7-PHOSPHATASE"/>
    <property type="match status" value="1"/>
</dbReference>
<gene>
    <name evidence="11" type="ORF">Rai3103_14210</name>
</gene>
<keyword evidence="4 7" id="KW-0378">Hydrolase</keyword>
<accession>A0A5Q2FHI6</accession>
<sequence>MDGSIRSLPRPPRAVLFDRDGTLVVDVPYNRDPDRVRPMAGAGQLLARLRAAGVRTGIVSNQSGVGRGLISPSELKAVTDRVERLLGPFDVVLACTHIPEVECRNRKPAPGMILDACRLLEVDPADTVVVGDIGSDVQAALRAGAHGILVPTPLTRRAEINAAPHVARSLEEVGDLLCPAGQLHPAAAGGA</sequence>
<dbReference type="SUPFAM" id="SSF56784">
    <property type="entry name" value="HAD-like"/>
    <property type="match status" value="1"/>
</dbReference>
<dbReference type="NCBIfam" id="TIGR01656">
    <property type="entry name" value="Histidinol-ppas"/>
    <property type="match status" value="1"/>
</dbReference>
<dbReference type="Pfam" id="PF13242">
    <property type="entry name" value="Hydrolase_like"/>
    <property type="match status" value="1"/>
</dbReference>
<dbReference type="GO" id="GO:0016791">
    <property type="term" value="F:phosphatase activity"/>
    <property type="evidence" value="ECO:0007669"/>
    <property type="project" value="InterPro"/>
</dbReference>
<feature type="site" description="Contributes to substrate recognition" evidence="9">
    <location>
        <position position="106"/>
    </location>
</feature>
<dbReference type="PANTHER" id="PTHR42891:SF1">
    <property type="entry name" value="D-GLYCERO-BETA-D-MANNO-HEPTOSE-1,7-BISPHOSPHATE 7-PHOSPHATASE"/>
    <property type="match status" value="1"/>
</dbReference>
<feature type="site" description="Stabilizes the phosphoryl group" evidence="9">
    <location>
        <position position="107"/>
    </location>
</feature>
<reference evidence="11 12" key="1">
    <citation type="submission" date="2019-10" db="EMBL/GenBank/DDBJ databases">
        <title>Genomic analysis of Raineyella sp. CBA3103.</title>
        <authorList>
            <person name="Roh S.W."/>
        </authorList>
    </citation>
    <scope>NUCLEOTIDE SEQUENCE [LARGE SCALE GENOMIC DNA]</scope>
    <source>
        <strain evidence="11 12">CBA3103</strain>
    </source>
</reference>
<evidence type="ECO:0000256" key="8">
    <source>
        <dbReference type="PIRSR" id="PIRSR004682-1"/>
    </source>
</evidence>
<protein>
    <recommendedName>
        <fullName evidence="6 7">D,D-heptose 1,7-bisphosphate phosphatase</fullName>
        <ecNumber evidence="7">3.1.3.-</ecNumber>
    </recommendedName>
</protein>
<comment type="subcellular location">
    <subcellularLocation>
        <location evidence="1 7">Cytoplasm</location>
    </subcellularLocation>
</comment>
<evidence type="ECO:0000256" key="3">
    <source>
        <dbReference type="ARBA" id="ARBA00022723"/>
    </source>
</evidence>
<feature type="binding site" evidence="10">
    <location>
        <position position="18"/>
    </location>
    <ligand>
        <name>Mg(2+)</name>
        <dbReference type="ChEBI" id="CHEBI:18420"/>
    </ligand>
</feature>
<name>A0A5Q2FHI6_9ACTN</name>
<evidence type="ECO:0000313" key="12">
    <source>
        <dbReference type="Proteomes" id="UP000386847"/>
    </source>
</evidence>
<keyword evidence="12" id="KW-1185">Reference proteome</keyword>
<feature type="binding site" evidence="10">
    <location>
        <position position="132"/>
    </location>
    <ligand>
        <name>Mg(2+)</name>
        <dbReference type="ChEBI" id="CHEBI:18420"/>
    </ligand>
</feature>